<evidence type="ECO:0000313" key="13">
    <source>
        <dbReference type="Proteomes" id="UP001152885"/>
    </source>
</evidence>
<sequence>MSEAELQQVKFPPEILDRIAPDISLKRHFAIGVRPNLRNFTEFKPIEIANSSQLQESNNNVISSSIIKSGSTTIINTITLGIIENINPNEEKKKKFTTIYPNVEILRGRSGAPTDEEMILSQNLYETIYKSKIIPSESLKINNLGISINNEEEEEKEKDAKQEILYPDLNSNEWQYINLSNQYNKSYSFILLSSIKVYSKSQSTNSLFDLCYLSIINCLKNLKLPRCYINESNLLSTKISIRSRKSNVRGLINTNNNKLNLNLDLNRTEKIKLNLTDGLISSNYGVVDIIKKEKESESENENENENENEKNNEKNKLIETILLCDLEGEAEETSILSRLTVITNKKGTMNKISLINGDLNSEITFDILKKAIEISQKRSLQQGV</sequence>
<dbReference type="GO" id="GO:0000467">
    <property type="term" value="P:exonucleolytic trimming to generate mature 3'-end of 5.8S rRNA from tricistronic rRNA transcript (SSU-rRNA, 5.8S rRNA, LSU-rRNA)"/>
    <property type="evidence" value="ECO:0007669"/>
    <property type="project" value="TreeGrafter"/>
</dbReference>
<evidence type="ECO:0000256" key="5">
    <source>
        <dbReference type="ARBA" id="ARBA00022552"/>
    </source>
</evidence>
<keyword evidence="8" id="KW-0539">Nucleus</keyword>
<evidence type="ECO:0000256" key="1">
    <source>
        <dbReference type="ARBA" id="ARBA00004496"/>
    </source>
</evidence>
<dbReference type="OrthoDB" id="45882at2759"/>
<dbReference type="GO" id="GO:0035925">
    <property type="term" value="F:mRNA 3'-UTR AU-rich region binding"/>
    <property type="evidence" value="ECO:0007669"/>
    <property type="project" value="TreeGrafter"/>
</dbReference>
<dbReference type="InterPro" id="IPR050590">
    <property type="entry name" value="Exosome_comp_Rrp42_subfam"/>
</dbReference>
<evidence type="ECO:0000256" key="4">
    <source>
        <dbReference type="ARBA" id="ARBA00022490"/>
    </source>
</evidence>
<dbReference type="GO" id="GO:0016075">
    <property type="term" value="P:rRNA catabolic process"/>
    <property type="evidence" value="ECO:0007669"/>
    <property type="project" value="TreeGrafter"/>
</dbReference>
<dbReference type="GO" id="GO:0000176">
    <property type="term" value="C:nuclear exosome (RNase complex)"/>
    <property type="evidence" value="ECO:0007669"/>
    <property type="project" value="TreeGrafter"/>
</dbReference>
<dbReference type="AlphaFoldDB" id="A0A9W4XCQ6"/>
<name>A0A9W4XCQ6_9ASCO</name>
<feature type="coiled-coil region" evidence="10">
    <location>
        <begin position="290"/>
        <end position="320"/>
    </location>
</feature>
<evidence type="ECO:0000256" key="9">
    <source>
        <dbReference type="ARBA" id="ARBA00030617"/>
    </source>
</evidence>
<comment type="similarity">
    <text evidence="3">Belongs to the RNase PH family.</text>
</comment>
<dbReference type="GO" id="GO:0071028">
    <property type="term" value="P:nuclear mRNA surveillance"/>
    <property type="evidence" value="ECO:0007669"/>
    <property type="project" value="TreeGrafter"/>
</dbReference>
<evidence type="ECO:0000256" key="8">
    <source>
        <dbReference type="ARBA" id="ARBA00023242"/>
    </source>
</evidence>
<keyword evidence="5" id="KW-0698">rRNA processing</keyword>
<evidence type="ECO:0000256" key="6">
    <source>
        <dbReference type="ARBA" id="ARBA00022835"/>
    </source>
</evidence>
<dbReference type="GO" id="GO:0034476">
    <property type="term" value="P:U5 snRNA 3'-end processing"/>
    <property type="evidence" value="ECO:0007669"/>
    <property type="project" value="TreeGrafter"/>
</dbReference>
<dbReference type="GO" id="GO:0071035">
    <property type="term" value="P:nuclear polyadenylation-dependent rRNA catabolic process"/>
    <property type="evidence" value="ECO:0007669"/>
    <property type="project" value="TreeGrafter"/>
</dbReference>
<keyword evidence="6" id="KW-0271">Exosome</keyword>
<feature type="domain" description="Exoribonuclease phosphorolytic" evidence="11">
    <location>
        <begin position="42"/>
        <end position="140"/>
    </location>
</feature>
<dbReference type="InterPro" id="IPR027408">
    <property type="entry name" value="PNPase/RNase_PH_dom_sf"/>
</dbReference>
<dbReference type="PANTHER" id="PTHR11097">
    <property type="entry name" value="EXOSOME COMPLEX EXONUCLEASE RIBOSOMAL RNA PROCESSING PROTEIN"/>
    <property type="match status" value="1"/>
</dbReference>
<dbReference type="GO" id="GO:0005730">
    <property type="term" value="C:nucleolus"/>
    <property type="evidence" value="ECO:0007669"/>
    <property type="project" value="UniProtKB-SubCell"/>
</dbReference>
<dbReference type="InterPro" id="IPR001247">
    <property type="entry name" value="ExoRNase_PH_dom1"/>
</dbReference>
<dbReference type="GO" id="GO:0000177">
    <property type="term" value="C:cytoplasmic exosome (RNase complex)"/>
    <property type="evidence" value="ECO:0007669"/>
    <property type="project" value="UniProtKB-ARBA"/>
</dbReference>
<evidence type="ECO:0000256" key="3">
    <source>
        <dbReference type="ARBA" id="ARBA00006678"/>
    </source>
</evidence>
<evidence type="ECO:0000256" key="2">
    <source>
        <dbReference type="ARBA" id="ARBA00004604"/>
    </source>
</evidence>
<dbReference type="InterPro" id="IPR020568">
    <property type="entry name" value="Ribosomal_Su5_D2-typ_SF"/>
</dbReference>
<proteinExistence type="inferred from homology"/>
<dbReference type="Pfam" id="PF01138">
    <property type="entry name" value="RNase_PH"/>
    <property type="match status" value="1"/>
</dbReference>
<comment type="caution">
    <text evidence="12">The sequence shown here is derived from an EMBL/GenBank/DDBJ whole genome shotgun (WGS) entry which is preliminary data.</text>
</comment>
<evidence type="ECO:0000313" key="12">
    <source>
        <dbReference type="EMBL" id="CAI5757463.1"/>
    </source>
</evidence>
<dbReference type="GO" id="GO:0034475">
    <property type="term" value="P:U4 snRNA 3'-end processing"/>
    <property type="evidence" value="ECO:0007669"/>
    <property type="project" value="TreeGrafter"/>
</dbReference>
<evidence type="ECO:0000256" key="10">
    <source>
        <dbReference type="SAM" id="Coils"/>
    </source>
</evidence>
<keyword evidence="4" id="KW-0963">Cytoplasm</keyword>
<dbReference type="SUPFAM" id="SSF54211">
    <property type="entry name" value="Ribosomal protein S5 domain 2-like"/>
    <property type="match status" value="1"/>
</dbReference>
<protein>
    <recommendedName>
        <fullName evidence="9">Ribosomal RNA-processing protein 43</fullName>
    </recommendedName>
</protein>
<evidence type="ECO:0000259" key="11">
    <source>
        <dbReference type="Pfam" id="PF01138"/>
    </source>
</evidence>
<keyword evidence="7" id="KW-0694">RNA-binding</keyword>
<comment type="subcellular location">
    <subcellularLocation>
        <location evidence="1">Cytoplasm</location>
    </subcellularLocation>
    <subcellularLocation>
        <location evidence="2">Nucleus</location>
        <location evidence="2">Nucleolus</location>
    </subcellularLocation>
</comment>
<dbReference type="Gene3D" id="3.30.230.70">
    <property type="entry name" value="GHMP Kinase, N-terminal domain"/>
    <property type="match status" value="1"/>
</dbReference>
<gene>
    <name evidence="12" type="ORF">CANVERA_P1977</name>
</gene>
<accession>A0A9W4XCQ6</accession>
<keyword evidence="13" id="KW-1185">Reference proteome</keyword>
<evidence type="ECO:0000256" key="7">
    <source>
        <dbReference type="ARBA" id="ARBA00022884"/>
    </source>
</evidence>
<dbReference type="GO" id="GO:0071038">
    <property type="term" value="P:TRAMP-dependent tRNA surveillance pathway"/>
    <property type="evidence" value="ECO:0007669"/>
    <property type="project" value="TreeGrafter"/>
</dbReference>
<reference evidence="12" key="1">
    <citation type="submission" date="2022-12" db="EMBL/GenBank/DDBJ databases">
        <authorList>
            <person name="Brejova B."/>
        </authorList>
    </citation>
    <scope>NUCLEOTIDE SEQUENCE</scope>
</reference>
<dbReference type="GO" id="GO:0034473">
    <property type="term" value="P:U1 snRNA 3'-end processing"/>
    <property type="evidence" value="ECO:0007669"/>
    <property type="project" value="TreeGrafter"/>
</dbReference>
<dbReference type="EMBL" id="CANTUO010000001">
    <property type="protein sequence ID" value="CAI5757463.1"/>
    <property type="molecule type" value="Genomic_DNA"/>
</dbReference>
<organism evidence="12 13">
    <name type="scientific">Candida verbasci</name>
    <dbReference type="NCBI Taxonomy" id="1227364"/>
    <lineage>
        <taxon>Eukaryota</taxon>
        <taxon>Fungi</taxon>
        <taxon>Dikarya</taxon>
        <taxon>Ascomycota</taxon>
        <taxon>Saccharomycotina</taxon>
        <taxon>Pichiomycetes</taxon>
        <taxon>Debaryomycetaceae</taxon>
        <taxon>Candida/Lodderomyces clade</taxon>
        <taxon>Candida</taxon>
    </lineage>
</organism>
<keyword evidence="10" id="KW-0175">Coiled coil</keyword>
<dbReference type="Proteomes" id="UP001152885">
    <property type="component" value="Unassembled WGS sequence"/>
</dbReference>
<dbReference type="PANTHER" id="PTHR11097:SF9">
    <property type="entry name" value="EXOSOME COMPLEX COMPONENT RRP43"/>
    <property type="match status" value="1"/>
</dbReference>